<name>A0A9W6VWR1_9ACTN</name>
<evidence type="ECO:0000256" key="1">
    <source>
        <dbReference type="SAM" id="Phobius"/>
    </source>
</evidence>
<feature type="transmembrane region" description="Helical" evidence="1">
    <location>
        <begin position="74"/>
        <end position="103"/>
    </location>
</feature>
<proteinExistence type="predicted"/>
<comment type="caution">
    <text evidence="2">The sequence shown here is derived from an EMBL/GenBank/DDBJ whole genome shotgun (WGS) entry which is preliminary data.</text>
</comment>
<keyword evidence="1" id="KW-1133">Transmembrane helix</keyword>
<gene>
    <name evidence="2" type="ORF">Airi01_101140</name>
</gene>
<dbReference type="EMBL" id="BSTJ01000023">
    <property type="protein sequence ID" value="GLY81847.1"/>
    <property type="molecule type" value="Genomic_DNA"/>
</dbReference>
<sequence>MSADVAAQDVCAWIDEHVEGVRLTPWQRRLLRRWFGPRKPNGGGESLMSRQRASEVTRAAAAAVWGARLELIEVVFLAAFVVGVWLIYMPAGWMMTGVLGVLWCERAAPRAKVTATRPRAVGERAA</sequence>
<dbReference type="AlphaFoldDB" id="A0A9W6VWR1"/>
<keyword evidence="1" id="KW-0472">Membrane</keyword>
<evidence type="ECO:0000313" key="2">
    <source>
        <dbReference type="EMBL" id="GLY81847.1"/>
    </source>
</evidence>
<organism evidence="2 3">
    <name type="scientific">Actinoallomurus iriomotensis</name>
    <dbReference type="NCBI Taxonomy" id="478107"/>
    <lineage>
        <taxon>Bacteria</taxon>
        <taxon>Bacillati</taxon>
        <taxon>Actinomycetota</taxon>
        <taxon>Actinomycetes</taxon>
        <taxon>Streptosporangiales</taxon>
        <taxon>Thermomonosporaceae</taxon>
        <taxon>Actinoallomurus</taxon>
    </lineage>
</organism>
<reference evidence="2" key="1">
    <citation type="submission" date="2023-03" db="EMBL/GenBank/DDBJ databases">
        <title>Actinoallomurus iriomotensis NBRC 103681.</title>
        <authorList>
            <person name="Ichikawa N."/>
            <person name="Sato H."/>
            <person name="Tonouchi N."/>
        </authorList>
    </citation>
    <scope>NUCLEOTIDE SEQUENCE</scope>
    <source>
        <strain evidence="2">NBRC 103681</strain>
    </source>
</reference>
<accession>A0A9W6VWR1</accession>
<dbReference type="Proteomes" id="UP001165135">
    <property type="component" value="Unassembled WGS sequence"/>
</dbReference>
<protein>
    <submittedName>
        <fullName evidence="2">Uncharacterized protein</fullName>
    </submittedName>
</protein>
<keyword evidence="1" id="KW-0812">Transmembrane</keyword>
<dbReference type="RefSeq" id="WP_285636848.1">
    <property type="nucleotide sequence ID" value="NZ_BSTJ01000023.1"/>
</dbReference>
<evidence type="ECO:0000313" key="3">
    <source>
        <dbReference type="Proteomes" id="UP001165135"/>
    </source>
</evidence>